<feature type="transmembrane region" description="Helical" evidence="1">
    <location>
        <begin position="41"/>
        <end position="62"/>
    </location>
</feature>
<keyword evidence="4" id="KW-1185">Reference proteome</keyword>
<evidence type="ECO:0000259" key="2">
    <source>
        <dbReference type="Pfam" id="PF02698"/>
    </source>
</evidence>
<feature type="domain" description="DUF218" evidence="2">
    <location>
        <begin position="77"/>
        <end position="249"/>
    </location>
</feature>
<dbReference type="CDD" id="cd06259">
    <property type="entry name" value="YdcF-like"/>
    <property type="match status" value="1"/>
</dbReference>
<protein>
    <submittedName>
        <fullName evidence="3">YdcF family protein</fullName>
    </submittedName>
</protein>
<dbReference type="GO" id="GO:0043164">
    <property type="term" value="P:Gram-negative-bacterium-type cell wall biogenesis"/>
    <property type="evidence" value="ECO:0007669"/>
    <property type="project" value="TreeGrafter"/>
</dbReference>
<name>A0A6L9LBP7_9BACT</name>
<dbReference type="Gene3D" id="3.40.50.620">
    <property type="entry name" value="HUPs"/>
    <property type="match status" value="1"/>
</dbReference>
<keyword evidence="1" id="KW-0812">Transmembrane</keyword>
<keyword evidence="1" id="KW-1133">Transmembrane helix</keyword>
<dbReference type="Proteomes" id="UP000474175">
    <property type="component" value="Unassembled WGS sequence"/>
</dbReference>
<keyword evidence="1" id="KW-0472">Membrane</keyword>
<comment type="caution">
    <text evidence="3">The sequence shown here is derived from an EMBL/GenBank/DDBJ whole genome shotgun (WGS) entry which is preliminary data.</text>
</comment>
<evidence type="ECO:0000313" key="3">
    <source>
        <dbReference type="EMBL" id="NDU94259.1"/>
    </source>
</evidence>
<dbReference type="InterPro" id="IPR051599">
    <property type="entry name" value="Cell_Envelope_Assoc"/>
</dbReference>
<dbReference type="GO" id="GO:0000270">
    <property type="term" value="P:peptidoglycan metabolic process"/>
    <property type="evidence" value="ECO:0007669"/>
    <property type="project" value="TreeGrafter"/>
</dbReference>
<dbReference type="EMBL" id="JAAFZH010000002">
    <property type="protein sequence ID" value="NDU94259.1"/>
    <property type="molecule type" value="Genomic_DNA"/>
</dbReference>
<evidence type="ECO:0000256" key="1">
    <source>
        <dbReference type="SAM" id="Phobius"/>
    </source>
</evidence>
<organism evidence="3 4">
    <name type="scientific">Spirosoma terrae</name>
    <dbReference type="NCBI Taxonomy" id="1968276"/>
    <lineage>
        <taxon>Bacteria</taxon>
        <taxon>Pseudomonadati</taxon>
        <taxon>Bacteroidota</taxon>
        <taxon>Cytophagia</taxon>
        <taxon>Cytophagales</taxon>
        <taxon>Cytophagaceae</taxon>
        <taxon>Spirosoma</taxon>
    </lineage>
</organism>
<dbReference type="PANTHER" id="PTHR30336:SF4">
    <property type="entry name" value="ENVELOPE BIOGENESIS FACTOR ELYC"/>
    <property type="match status" value="1"/>
</dbReference>
<accession>A0A6L9LBP7</accession>
<dbReference type="AlphaFoldDB" id="A0A6L9LBP7"/>
<gene>
    <name evidence="3" type="ORF">GK108_05190</name>
</gene>
<dbReference type="PANTHER" id="PTHR30336">
    <property type="entry name" value="INNER MEMBRANE PROTEIN, PROBABLE PERMEASE"/>
    <property type="match status" value="1"/>
</dbReference>
<sequence length="259" mass="29218">MFYFFSKTLSYLLTPAGWLFSALLVAFFSKKALVRQRSLGVAVIIFYVFGNSFLVNEWALLWEYPQAPVPADSVTKVAIVLTGGMVNVSKETPDKRFLLNREADRAGQALYLYKKGAVQKILISGGSGDLPFQRTEASDEGQMTARFLETAGVRTEDIVLENKSRNTHENAVFSGKMLRERFPNSRYVLVTSAFHMRRAVACFQKEGITVIPFPGSFMSTRRSFMPGEWLFPHEESFAYAYSLLKELVGYVTYKAVGYV</sequence>
<evidence type="ECO:0000313" key="4">
    <source>
        <dbReference type="Proteomes" id="UP000474175"/>
    </source>
</evidence>
<proteinExistence type="predicted"/>
<dbReference type="GO" id="GO:0005886">
    <property type="term" value="C:plasma membrane"/>
    <property type="evidence" value="ECO:0007669"/>
    <property type="project" value="TreeGrafter"/>
</dbReference>
<dbReference type="InterPro" id="IPR003848">
    <property type="entry name" value="DUF218"/>
</dbReference>
<feature type="transmembrane region" description="Helical" evidence="1">
    <location>
        <begin position="12"/>
        <end position="29"/>
    </location>
</feature>
<dbReference type="Pfam" id="PF02698">
    <property type="entry name" value="DUF218"/>
    <property type="match status" value="1"/>
</dbReference>
<reference evidence="3 4" key="1">
    <citation type="submission" date="2020-02" db="EMBL/GenBank/DDBJ databases">
        <title>Draft genome sequence of two Spirosoma agri KCTC 52727 and Spirosoma terrae KCTC 52035.</title>
        <authorList>
            <person name="Rojas J."/>
            <person name="Ambika Manirajan B."/>
            <person name="Suarez C."/>
            <person name="Ratering S."/>
            <person name="Schnell S."/>
        </authorList>
    </citation>
    <scope>NUCLEOTIDE SEQUENCE [LARGE SCALE GENOMIC DNA]</scope>
    <source>
        <strain evidence="3 4">KCTC 52035</strain>
    </source>
</reference>
<dbReference type="RefSeq" id="WP_163943943.1">
    <property type="nucleotide sequence ID" value="NZ_JAAFZH010000002.1"/>
</dbReference>
<dbReference type="InterPro" id="IPR014729">
    <property type="entry name" value="Rossmann-like_a/b/a_fold"/>
</dbReference>